<evidence type="ECO:0000259" key="7">
    <source>
        <dbReference type="Pfam" id="PF07717"/>
    </source>
</evidence>
<comment type="caution">
    <text evidence="8">The sequence shown here is derived from an EMBL/GenBank/DDBJ whole genome shotgun (WGS) entry which is preliminary data.</text>
</comment>
<dbReference type="PANTHER" id="PTHR18934">
    <property type="entry name" value="ATP-DEPENDENT RNA HELICASE"/>
    <property type="match status" value="1"/>
</dbReference>
<keyword evidence="9" id="KW-1185">Reference proteome</keyword>
<sequence>MGDNTVPEIQRTNLANVGLTLKSLGIDNVMQFDFMDPPPDEALLKAHELLYALSSLNKFVASEKYKCSDDIISIAAMLSVGKSIFYRPKDKQVRSMRQTRDIRDQLAGLLERVEIELTSNSSDVDAIKKSITSGFFPHSARLQKFGLYKTIKHLQNVRIHPGSGLAQVLPRWVVYHELVLTTKEYMRQVTEINPEWLVEIAPHYYQLKDVEDSYSKKMPRGAGRAYLDR</sequence>
<feature type="domain" description="DEAD-box helicase OB fold" evidence="7">
    <location>
        <begin position="127"/>
        <end position="204"/>
    </location>
</feature>
<dbReference type="Proteomes" id="UP000289340">
    <property type="component" value="Chromosome 2"/>
</dbReference>
<dbReference type="SUPFAM" id="SSF52540">
    <property type="entry name" value="P-loop containing nucleoside triphosphate hydrolases"/>
    <property type="match status" value="1"/>
</dbReference>
<accession>A0A445LIJ7</accession>
<dbReference type="EMBL" id="QZWG01000002">
    <property type="protein sequence ID" value="RZC23058.1"/>
    <property type="molecule type" value="Genomic_DNA"/>
</dbReference>
<comment type="catalytic activity">
    <reaction evidence="6">
        <text>ATP + H2O = ADP + phosphate + H(+)</text>
        <dbReference type="Rhea" id="RHEA:13065"/>
        <dbReference type="ChEBI" id="CHEBI:15377"/>
        <dbReference type="ChEBI" id="CHEBI:15378"/>
        <dbReference type="ChEBI" id="CHEBI:30616"/>
        <dbReference type="ChEBI" id="CHEBI:43474"/>
        <dbReference type="ChEBI" id="CHEBI:456216"/>
        <dbReference type="EC" id="3.6.4.13"/>
    </reaction>
</comment>
<dbReference type="FunFam" id="1.10.10.2130:FF:000001">
    <property type="entry name" value="Pre-mRNA-splicing factor ATP-dependent RNA helicase"/>
    <property type="match status" value="1"/>
</dbReference>
<dbReference type="GO" id="GO:0071013">
    <property type="term" value="C:catalytic step 2 spliceosome"/>
    <property type="evidence" value="ECO:0007669"/>
    <property type="project" value="TreeGrafter"/>
</dbReference>
<dbReference type="GO" id="GO:0003724">
    <property type="term" value="F:RNA helicase activity"/>
    <property type="evidence" value="ECO:0007669"/>
    <property type="project" value="UniProtKB-EC"/>
</dbReference>
<evidence type="ECO:0000256" key="2">
    <source>
        <dbReference type="ARBA" id="ARBA00022741"/>
    </source>
</evidence>
<dbReference type="Gene3D" id="1.10.10.2130">
    <property type="entry name" value="DEAH helicase family, winged-helix domain"/>
    <property type="match status" value="1"/>
</dbReference>
<organism evidence="8 9">
    <name type="scientific">Glycine soja</name>
    <name type="common">Wild soybean</name>
    <dbReference type="NCBI Taxonomy" id="3848"/>
    <lineage>
        <taxon>Eukaryota</taxon>
        <taxon>Viridiplantae</taxon>
        <taxon>Streptophyta</taxon>
        <taxon>Embryophyta</taxon>
        <taxon>Tracheophyta</taxon>
        <taxon>Spermatophyta</taxon>
        <taxon>Magnoliopsida</taxon>
        <taxon>eudicotyledons</taxon>
        <taxon>Gunneridae</taxon>
        <taxon>Pentapetalae</taxon>
        <taxon>rosids</taxon>
        <taxon>fabids</taxon>
        <taxon>Fabales</taxon>
        <taxon>Fabaceae</taxon>
        <taxon>Papilionoideae</taxon>
        <taxon>50 kb inversion clade</taxon>
        <taxon>NPAAA clade</taxon>
        <taxon>indigoferoid/millettioid clade</taxon>
        <taxon>Phaseoleae</taxon>
        <taxon>Glycine</taxon>
        <taxon>Glycine subgen. Soja</taxon>
    </lineage>
</organism>
<evidence type="ECO:0000256" key="3">
    <source>
        <dbReference type="ARBA" id="ARBA00022801"/>
    </source>
</evidence>
<name>A0A445LIJ7_GLYSO</name>
<dbReference type="InterPro" id="IPR042035">
    <property type="entry name" value="DEAH_win-hel_dom"/>
</dbReference>
<dbReference type="GO" id="GO:0003723">
    <property type="term" value="F:RNA binding"/>
    <property type="evidence" value="ECO:0007669"/>
    <property type="project" value="TreeGrafter"/>
</dbReference>
<keyword evidence="5" id="KW-0067">ATP-binding</keyword>
<dbReference type="InterPro" id="IPR011709">
    <property type="entry name" value="DEAD-box_helicase_OB_fold"/>
</dbReference>
<evidence type="ECO:0000256" key="6">
    <source>
        <dbReference type="ARBA" id="ARBA00047984"/>
    </source>
</evidence>
<dbReference type="AlphaFoldDB" id="A0A445LIJ7"/>
<dbReference type="Gene3D" id="1.20.120.1080">
    <property type="match status" value="1"/>
</dbReference>
<evidence type="ECO:0000256" key="4">
    <source>
        <dbReference type="ARBA" id="ARBA00022806"/>
    </source>
</evidence>
<dbReference type="Pfam" id="PF07717">
    <property type="entry name" value="OB_NTP_bind"/>
    <property type="match status" value="1"/>
</dbReference>
<evidence type="ECO:0000313" key="8">
    <source>
        <dbReference type="EMBL" id="RZC23058.1"/>
    </source>
</evidence>
<keyword evidence="3" id="KW-0378">Hydrolase</keyword>
<keyword evidence="2" id="KW-0547">Nucleotide-binding</keyword>
<evidence type="ECO:0000256" key="5">
    <source>
        <dbReference type="ARBA" id="ARBA00022840"/>
    </source>
</evidence>
<reference evidence="8 9" key="1">
    <citation type="submission" date="2018-09" db="EMBL/GenBank/DDBJ databases">
        <title>A high-quality reference genome of wild soybean provides a powerful tool to mine soybean genomes.</title>
        <authorList>
            <person name="Xie M."/>
            <person name="Chung C.Y.L."/>
            <person name="Li M.-W."/>
            <person name="Wong F.-L."/>
            <person name="Chan T.-F."/>
            <person name="Lam H.-M."/>
        </authorList>
    </citation>
    <scope>NUCLEOTIDE SEQUENCE [LARGE SCALE GENOMIC DNA]</scope>
    <source>
        <strain evidence="9">cv. W05</strain>
        <tissue evidence="8">Hypocotyl of etiolated seedlings</tissue>
    </source>
</reference>
<gene>
    <name evidence="8" type="ORF">D0Y65_002753</name>
</gene>
<dbReference type="GO" id="GO:0016787">
    <property type="term" value="F:hydrolase activity"/>
    <property type="evidence" value="ECO:0007669"/>
    <property type="project" value="UniProtKB-KW"/>
</dbReference>
<dbReference type="GO" id="GO:0005524">
    <property type="term" value="F:ATP binding"/>
    <property type="evidence" value="ECO:0007669"/>
    <property type="project" value="UniProtKB-KW"/>
</dbReference>
<dbReference type="Pfam" id="PF21010">
    <property type="entry name" value="HA2_C"/>
    <property type="match status" value="1"/>
</dbReference>
<dbReference type="PANTHER" id="PTHR18934:SF83">
    <property type="entry name" value="PRE-MRNA-SPLICING FACTOR ATP-DEPENDENT RNA HELICASE DHX16"/>
    <property type="match status" value="1"/>
</dbReference>
<dbReference type="InterPro" id="IPR027417">
    <property type="entry name" value="P-loop_NTPase"/>
</dbReference>
<proteinExistence type="predicted"/>
<dbReference type="EC" id="3.6.4.13" evidence="1"/>
<evidence type="ECO:0000313" key="9">
    <source>
        <dbReference type="Proteomes" id="UP000289340"/>
    </source>
</evidence>
<protein>
    <recommendedName>
        <fullName evidence="1">RNA helicase</fullName>
        <ecNumber evidence="1">3.6.4.13</ecNumber>
    </recommendedName>
</protein>
<evidence type="ECO:0000256" key="1">
    <source>
        <dbReference type="ARBA" id="ARBA00012552"/>
    </source>
</evidence>
<keyword evidence="4 8" id="KW-0347">Helicase</keyword>